<evidence type="ECO:0000313" key="3">
    <source>
        <dbReference type="Proteomes" id="UP001621706"/>
    </source>
</evidence>
<accession>A0ABW8P7R0</accession>
<keyword evidence="2" id="KW-0328">Glycosyltransferase</keyword>
<organism evidence="2 3">
    <name type="scientific">Flavobacterium oreochromis</name>
    <dbReference type="NCBI Taxonomy" id="2906078"/>
    <lineage>
        <taxon>Bacteria</taxon>
        <taxon>Pseudomonadati</taxon>
        <taxon>Bacteroidota</taxon>
        <taxon>Flavobacteriia</taxon>
        <taxon>Flavobacteriales</taxon>
        <taxon>Flavobacteriaceae</taxon>
        <taxon>Flavobacterium</taxon>
    </lineage>
</organism>
<comment type="caution">
    <text evidence="2">The sequence shown here is derived from an EMBL/GenBank/DDBJ whole genome shotgun (WGS) entry which is preliminary data.</text>
</comment>
<dbReference type="InterPro" id="IPR001173">
    <property type="entry name" value="Glyco_trans_2-like"/>
</dbReference>
<dbReference type="Proteomes" id="UP001621706">
    <property type="component" value="Unassembled WGS sequence"/>
</dbReference>
<sequence>MVDILLATYNGEKYIKSQIYSLLSQTYHNWRLVIHDDGSTDATIAIIKEFQQIDNRIILVEDGITIGNAGGNFLHLLQQDSPADFFIFCDQDDIWFENKLEELINSFIDTKPQAVFCNGYGYSTEHGIVTDKITEIYPKKLKEQLFLNAGIQGCSLMFNKALKDMMFVLPSNQAMHDHFVTLFAITFGELIYLPKNLMLYRQFHEGKTTANITTDKRIRFLSIFKREIPVVDYKHYLGTRSFYDIYENKLDEIQKKLFLAYFNYVESKTLLERIKIIVNYRFTIYGNIFPLILKTIMRKTINK</sequence>
<reference evidence="2 3" key="1">
    <citation type="submission" date="2024-02" db="EMBL/GenBank/DDBJ databases">
        <title>Comparative Genomic Analysis of Flavobacterium Species Causing Columnaris Disease of Freshwater Fish in Thailand: Insights into Virulence and Resistance Mechanisms.</title>
        <authorList>
            <person name="Nguyen D."/>
            <person name="Chokmangmeepisarn P."/>
            <person name="Khianchaikhan K."/>
            <person name="Morishita M."/>
            <person name="Bunnoy A."/>
            <person name="Rodkhum C."/>
        </authorList>
    </citation>
    <scope>NUCLEOTIDE SEQUENCE [LARGE SCALE GENOMIC DNA]</scope>
    <source>
        <strain evidence="2 3">CNRT2201</strain>
    </source>
</reference>
<dbReference type="Pfam" id="PF00535">
    <property type="entry name" value="Glycos_transf_2"/>
    <property type="match status" value="1"/>
</dbReference>
<dbReference type="GO" id="GO:0016757">
    <property type="term" value="F:glycosyltransferase activity"/>
    <property type="evidence" value="ECO:0007669"/>
    <property type="project" value="UniProtKB-KW"/>
</dbReference>
<dbReference type="InterPro" id="IPR029044">
    <property type="entry name" value="Nucleotide-diphossugar_trans"/>
</dbReference>
<dbReference type="PANTHER" id="PTHR22916">
    <property type="entry name" value="GLYCOSYLTRANSFERASE"/>
    <property type="match status" value="1"/>
</dbReference>
<dbReference type="SUPFAM" id="SSF53448">
    <property type="entry name" value="Nucleotide-diphospho-sugar transferases"/>
    <property type="match status" value="1"/>
</dbReference>
<gene>
    <name evidence="2" type="ORF">V3I07_06755</name>
</gene>
<keyword evidence="2" id="KW-0808">Transferase</keyword>
<dbReference type="EC" id="2.4.-.-" evidence="2"/>
<keyword evidence="3" id="KW-1185">Reference proteome</keyword>
<name>A0ABW8P7R0_9FLAO</name>
<protein>
    <submittedName>
        <fullName evidence="2">Glycosyltransferase</fullName>
        <ecNumber evidence="2">2.4.-.-</ecNumber>
    </submittedName>
</protein>
<dbReference type="RefSeq" id="WP_088398161.1">
    <property type="nucleotide sequence ID" value="NZ_JAZGZP010000008.1"/>
</dbReference>
<dbReference type="EMBL" id="JAZGZP010000008">
    <property type="protein sequence ID" value="MFK7000591.1"/>
    <property type="molecule type" value="Genomic_DNA"/>
</dbReference>
<evidence type="ECO:0000259" key="1">
    <source>
        <dbReference type="Pfam" id="PF00535"/>
    </source>
</evidence>
<feature type="domain" description="Glycosyltransferase 2-like" evidence="1">
    <location>
        <begin position="4"/>
        <end position="148"/>
    </location>
</feature>
<dbReference type="Gene3D" id="3.90.550.10">
    <property type="entry name" value="Spore Coat Polysaccharide Biosynthesis Protein SpsA, Chain A"/>
    <property type="match status" value="1"/>
</dbReference>
<evidence type="ECO:0000313" key="2">
    <source>
        <dbReference type="EMBL" id="MFK7000591.1"/>
    </source>
</evidence>
<dbReference type="PANTHER" id="PTHR22916:SF3">
    <property type="entry name" value="UDP-GLCNAC:BETAGAL BETA-1,3-N-ACETYLGLUCOSAMINYLTRANSFERASE-LIKE PROTEIN 1"/>
    <property type="match status" value="1"/>
</dbReference>
<proteinExistence type="predicted"/>